<evidence type="ECO:0000256" key="2">
    <source>
        <dbReference type="HAMAP-Rule" id="MF_00795"/>
    </source>
</evidence>
<dbReference type="Pfam" id="PF03932">
    <property type="entry name" value="CutC"/>
    <property type="match status" value="1"/>
</dbReference>
<protein>
    <recommendedName>
        <fullName evidence="2">PF03932 family protein CutC</fullName>
    </recommendedName>
</protein>
<evidence type="ECO:0000313" key="4">
    <source>
        <dbReference type="Proteomes" id="UP001213680"/>
    </source>
</evidence>
<dbReference type="SUPFAM" id="SSF110395">
    <property type="entry name" value="CutC-like"/>
    <property type="match status" value="1"/>
</dbReference>
<dbReference type="PANTHER" id="PTHR12598:SF0">
    <property type="entry name" value="COPPER HOMEOSTASIS PROTEIN CUTC HOMOLOG"/>
    <property type="match status" value="1"/>
</dbReference>
<comment type="subcellular location">
    <subcellularLocation>
        <location evidence="2">Cytoplasm</location>
    </subcellularLocation>
</comment>
<keyword evidence="2" id="KW-0963">Cytoplasm</keyword>
<keyword evidence="4" id="KW-1185">Reference proteome</keyword>
<evidence type="ECO:0000256" key="1">
    <source>
        <dbReference type="ARBA" id="ARBA00007768"/>
    </source>
</evidence>
<evidence type="ECO:0000313" key="3">
    <source>
        <dbReference type="EMBL" id="WDH74710.1"/>
    </source>
</evidence>
<organism evidence="3 4">
    <name type="scientific">Exiguobacterium marinum</name>
    <dbReference type="NCBI Taxonomy" id="273528"/>
    <lineage>
        <taxon>Bacteria</taxon>
        <taxon>Bacillati</taxon>
        <taxon>Bacillota</taxon>
        <taxon>Bacilli</taxon>
        <taxon>Bacillales</taxon>
        <taxon>Bacillales Family XII. Incertae Sedis</taxon>
        <taxon>Exiguobacterium</taxon>
    </lineage>
</organism>
<accession>A0ABY7WV13</accession>
<comment type="similarity">
    <text evidence="1 2">Belongs to the CutC family.</text>
</comment>
<proteinExistence type="inferred from homology"/>
<dbReference type="Proteomes" id="UP001213680">
    <property type="component" value="Chromosome"/>
</dbReference>
<sequence length="217" mass="23803">MKIEVIVTTLSEAIQAEHFGADRLELIADMGNGGVTPSFGTIRNVVEHVSIPVHVMIRPHTRSFHYNEDDVETMLADIGLCRELGVDGIVFGALTKDGAIDERILGEVIKHKGEMTLTFHRAFDASRDVFESIEVLNEYPEVDILLTSGGAKTAIEGIEVLSRLKEQAGMAILPGSGITFKTMPSLQERLVVDMVHIGNGVRTDGQFDESKFKQLRG</sequence>
<name>A0ABY7WV13_9BACL</name>
<gene>
    <name evidence="2" type="primary">cutC</name>
    <name evidence="3" type="ORF">PTI97_07640</name>
</gene>
<dbReference type="EMBL" id="CP118099">
    <property type="protein sequence ID" value="WDH74710.1"/>
    <property type="molecule type" value="Genomic_DNA"/>
</dbReference>
<dbReference type="RefSeq" id="WP_274356159.1">
    <property type="nucleotide sequence ID" value="NZ_CP118099.1"/>
</dbReference>
<comment type="caution">
    <text evidence="2">Once thought to be involved in copper homeostasis, experiments in E.coli have shown this is not the case.</text>
</comment>
<dbReference type="Gene3D" id="3.20.20.380">
    <property type="entry name" value="Copper homeostasis (CutC) domain"/>
    <property type="match status" value="1"/>
</dbReference>
<dbReference type="InterPro" id="IPR005627">
    <property type="entry name" value="CutC-like"/>
</dbReference>
<dbReference type="PANTHER" id="PTHR12598">
    <property type="entry name" value="COPPER HOMEOSTASIS PROTEIN CUTC"/>
    <property type="match status" value="1"/>
</dbReference>
<reference evidence="3 4" key="1">
    <citation type="submission" date="2023-02" db="EMBL/GenBank/DDBJ databases">
        <title>A bacterium isolated from plastisphere.</title>
        <authorList>
            <person name="Sun Y."/>
        </authorList>
    </citation>
    <scope>NUCLEOTIDE SEQUENCE [LARGE SCALE GENOMIC DNA]</scope>
    <source>
        <strain evidence="4">a-1</strain>
    </source>
</reference>
<dbReference type="InterPro" id="IPR036822">
    <property type="entry name" value="CutC-like_dom_sf"/>
</dbReference>
<dbReference type="HAMAP" id="MF_00795">
    <property type="entry name" value="CutC"/>
    <property type="match status" value="1"/>
</dbReference>